<keyword evidence="3" id="KW-1185">Reference proteome</keyword>
<protein>
    <recommendedName>
        <fullName evidence="4">Lipoprotein</fullName>
    </recommendedName>
</protein>
<dbReference type="AlphaFoldDB" id="A0A6I6J557"/>
<evidence type="ECO:0000313" key="2">
    <source>
        <dbReference type="EMBL" id="QGX99898.1"/>
    </source>
</evidence>
<dbReference type="OrthoDB" id="8451541at2"/>
<sequence>MRNLLMLSLALLASGTQVSALSCMRPDVVRTYTQAAEAEEHYVVVHGTLRFDEQRLPEAVMNESPPSTKIPARITGMALSGSRFDTPFDHEITLEVLCFGPWCAGASSGVSYLGFLEVKGGAYTLTVDPCGGNGFAEPTEEALRQVELCHAGGPCRQQTE</sequence>
<gene>
    <name evidence="2" type="ORF">EI983_17140</name>
</gene>
<evidence type="ECO:0008006" key="4">
    <source>
        <dbReference type="Google" id="ProtNLM"/>
    </source>
</evidence>
<dbReference type="PROSITE" id="PS51257">
    <property type="entry name" value="PROKAR_LIPOPROTEIN"/>
    <property type="match status" value="1"/>
</dbReference>
<accession>A0A6I6J557</accession>
<organism evidence="2 3">
    <name type="scientific">Roseovarius faecimaris</name>
    <dbReference type="NCBI Taxonomy" id="2494550"/>
    <lineage>
        <taxon>Bacteria</taxon>
        <taxon>Pseudomonadati</taxon>
        <taxon>Pseudomonadota</taxon>
        <taxon>Alphaproteobacteria</taxon>
        <taxon>Rhodobacterales</taxon>
        <taxon>Roseobacteraceae</taxon>
        <taxon>Roseovarius</taxon>
    </lineage>
</organism>
<name>A0A6I6J557_9RHOB</name>
<evidence type="ECO:0000256" key="1">
    <source>
        <dbReference type="SAM" id="SignalP"/>
    </source>
</evidence>
<dbReference type="EMBL" id="CP034348">
    <property type="protein sequence ID" value="QGX99898.1"/>
    <property type="molecule type" value="Genomic_DNA"/>
</dbReference>
<evidence type="ECO:0000313" key="3">
    <source>
        <dbReference type="Proteomes" id="UP000428330"/>
    </source>
</evidence>
<dbReference type="Proteomes" id="UP000428330">
    <property type="component" value="Chromosome"/>
</dbReference>
<dbReference type="KEGG" id="rom:EI983_17140"/>
<keyword evidence="1" id="KW-0732">Signal</keyword>
<reference evidence="3" key="1">
    <citation type="submission" date="2018-12" db="EMBL/GenBank/DDBJ databases">
        <title>Complete genome sequence of Roseovarius sp. MME-070.</title>
        <authorList>
            <person name="Nam Y.-D."/>
            <person name="Kang J."/>
            <person name="Chung W.-H."/>
            <person name="Park Y.S."/>
        </authorList>
    </citation>
    <scope>NUCLEOTIDE SEQUENCE [LARGE SCALE GENOMIC DNA]</scope>
    <source>
        <strain evidence="3">MME-070</strain>
    </source>
</reference>
<feature type="chain" id="PRO_5026285015" description="Lipoprotein" evidence="1">
    <location>
        <begin position="21"/>
        <end position="160"/>
    </location>
</feature>
<proteinExistence type="predicted"/>
<feature type="signal peptide" evidence="1">
    <location>
        <begin position="1"/>
        <end position="20"/>
    </location>
</feature>